<evidence type="ECO:0008006" key="4">
    <source>
        <dbReference type="Google" id="ProtNLM"/>
    </source>
</evidence>
<evidence type="ECO:0000313" key="3">
    <source>
        <dbReference type="Proteomes" id="UP000694408"/>
    </source>
</evidence>
<name>A0A8C5J4N7_JUNHY</name>
<keyword evidence="3" id="KW-1185">Reference proteome</keyword>
<reference evidence="2" key="2">
    <citation type="submission" date="2025-09" db="UniProtKB">
        <authorList>
            <consortium name="Ensembl"/>
        </authorList>
    </citation>
    <scope>IDENTIFICATION</scope>
</reference>
<dbReference type="AlphaFoldDB" id="A0A8C5J4N7"/>
<proteinExistence type="predicted"/>
<feature type="chain" id="PRO_5034140167" description="Secreted protein" evidence="1">
    <location>
        <begin position="24"/>
        <end position="79"/>
    </location>
</feature>
<evidence type="ECO:0000313" key="2">
    <source>
        <dbReference type="Ensembl" id="ENSJHYP00000013853.1"/>
    </source>
</evidence>
<reference evidence="2" key="1">
    <citation type="submission" date="2025-08" db="UniProtKB">
        <authorList>
            <consortium name="Ensembl"/>
        </authorList>
    </citation>
    <scope>IDENTIFICATION</scope>
</reference>
<sequence length="79" mass="8723">MILKTLFSFFSCLTGSSLWFSQAGWLGWCSDCSRRFSASVKAGLRVLGQGSSSDWELHIQGMNLQNPKPFPHLSGCSVH</sequence>
<organism evidence="2 3">
    <name type="scientific">Junco hyemalis</name>
    <name type="common">Dark-eyed junco</name>
    <dbReference type="NCBI Taxonomy" id="40217"/>
    <lineage>
        <taxon>Eukaryota</taxon>
        <taxon>Metazoa</taxon>
        <taxon>Chordata</taxon>
        <taxon>Craniata</taxon>
        <taxon>Vertebrata</taxon>
        <taxon>Euteleostomi</taxon>
        <taxon>Archelosauria</taxon>
        <taxon>Archosauria</taxon>
        <taxon>Dinosauria</taxon>
        <taxon>Saurischia</taxon>
        <taxon>Theropoda</taxon>
        <taxon>Coelurosauria</taxon>
        <taxon>Aves</taxon>
        <taxon>Neognathae</taxon>
        <taxon>Neoaves</taxon>
        <taxon>Telluraves</taxon>
        <taxon>Australaves</taxon>
        <taxon>Passeriformes</taxon>
        <taxon>Passerellidae</taxon>
        <taxon>Junco</taxon>
    </lineage>
</organism>
<dbReference type="Proteomes" id="UP000694408">
    <property type="component" value="Unplaced"/>
</dbReference>
<keyword evidence="1" id="KW-0732">Signal</keyword>
<accession>A0A8C5J4N7</accession>
<evidence type="ECO:0000256" key="1">
    <source>
        <dbReference type="SAM" id="SignalP"/>
    </source>
</evidence>
<protein>
    <recommendedName>
        <fullName evidence="4">Secreted protein</fullName>
    </recommendedName>
</protein>
<feature type="signal peptide" evidence="1">
    <location>
        <begin position="1"/>
        <end position="23"/>
    </location>
</feature>
<dbReference type="Ensembl" id="ENSJHYT00000016733.1">
    <property type="protein sequence ID" value="ENSJHYP00000013853.1"/>
    <property type="gene ID" value="ENSJHYG00000010718.1"/>
</dbReference>